<proteinExistence type="predicted"/>
<evidence type="ECO:0000313" key="3">
    <source>
        <dbReference type="Proteomes" id="UP000824540"/>
    </source>
</evidence>
<dbReference type="AlphaFoldDB" id="A0A8T2PNW9"/>
<protein>
    <submittedName>
        <fullName evidence="2">Uncharacterized protein</fullName>
    </submittedName>
</protein>
<feature type="region of interest" description="Disordered" evidence="1">
    <location>
        <begin position="136"/>
        <end position="217"/>
    </location>
</feature>
<feature type="compositionally biased region" description="Basic and acidic residues" evidence="1">
    <location>
        <begin position="207"/>
        <end position="217"/>
    </location>
</feature>
<dbReference type="EMBL" id="JAFBMS010000004">
    <property type="protein sequence ID" value="KAG9352988.1"/>
    <property type="molecule type" value="Genomic_DNA"/>
</dbReference>
<feature type="compositionally biased region" description="Polar residues" evidence="1">
    <location>
        <begin position="165"/>
        <end position="181"/>
    </location>
</feature>
<accession>A0A8T2PNW9</accession>
<dbReference type="Proteomes" id="UP000824540">
    <property type="component" value="Unassembled WGS sequence"/>
</dbReference>
<organism evidence="2 3">
    <name type="scientific">Albula glossodonta</name>
    <name type="common">roundjaw bonefish</name>
    <dbReference type="NCBI Taxonomy" id="121402"/>
    <lineage>
        <taxon>Eukaryota</taxon>
        <taxon>Metazoa</taxon>
        <taxon>Chordata</taxon>
        <taxon>Craniata</taxon>
        <taxon>Vertebrata</taxon>
        <taxon>Euteleostomi</taxon>
        <taxon>Actinopterygii</taxon>
        <taxon>Neopterygii</taxon>
        <taxon>Teleostei</taxon>
        <taxon>Albuliformes</taxon>
        <taxon>Albulidae</taxon>
        <taxon>Albula</taxon>
    </lineage>
</organism>
<gene>
    <name evidence="2" type="ORF">JZ751_017564</name>
</gene>
<reference evidence="2" key="1">
    <citation type="thesis" date="2021" institute="BYU ScholarsArchive" country="Provo, UT, USA">
        <title>Applications of and Algorithms for Genome Assembly and Genomic Analyses with an Emphasis on Marine Teleosts.</title>
        <authorList>
            <person name="Pickett B.D."/>
        </authorList>
    </citation>
    <scope>NUCLEOTIDE SEQUENCE</scope>
    <source>
        <strain evidence="2">HI-2016</strain>
    </source>
</reference>
<evidence type="ECO:0000313" key="2">
    <source>
        <dbReference type="EMBL" id="KAG9352988.1"/>
    </source>
</evidence>
<keyword evidence="3" id="KW-1185">Reference proteome</keyword>
<name>A0A8T2PNW9_9TELE</name>
<evidence type="ECO:0000256" key="1">
    <source>
        <dbReference type="SAM" id="MobiDB-lite"/>
    </source>
</evidence>
<sequence>MSLRPGPSKFPVYFCVDVPEMQKHGMLLYRKPKAAAVKGHGKLQPQTDSHGHMKNLLSEAHLLAICPQTCSPSLSLMNWAIRKAARTRKRSPMIPCGAEYPQPLSSPGQKNANMGQLQPYRADGVLLIVHQATGGFSTAPLRPTDRPSPSSVSLPHILSPPPSGSTPQPLCTAPYRTTRQGSPYPATMASTVSDADPRHRLDRHRPQRDDSQHRTQL</sequence>
<comment type="caution">
    <text evidence="2">The sequence shown here is derived from an EMBL/GenBank/DDBJ whole genome shotgun (WGS) entry which is preliminary data.</text>
</comment>